<reference evidence="2" key="2">
    <citation type="submission" date="2020-10" db="UniProtKB">
        <authorList>
            <consortium name="WormBaseParasite"/>
        </authorList>
    </citation>
    <scope>IDENTIFICATION</scope>
</reference>
<proteinExistence type="predicted"/>
<dbReference type="AlphaFoldDB" id="A0A7E4VBC2"/>
<organism evidence="1 2">
    <name type="scientific">Panagrellus redivivus</name>
    <name type="common">Microworm</name>
    <dbReference type="NCBI Taxonomy" id="6233"/>
    <lineage>
        <taxon>Eukaryota</taxon>
        <taxon>Metazoa</taxon>
        <taxon>Ecdysozoa</taxon>
        <taxon>Nematoda</taxon>
        <taxon>Chromadorea</taxon>
        <taxon>Rhabditida</taxon>
        <taxon>Tylenchina</taxon>
        <taxon>Panagrolaimomorpha</taxon>
        <taxon>Panagrolaimoidea</taxon>
        <taxon>Panagrolaimidae</taxon>
        <taxon>Panagrellus</taxon>
    </lineage>
</organism>
<evidence type="ECO:0000313" key="2">
    <source>
        <dbReference type="WBParaSite" id="Pan_g18895.t1"/>
    </source>
</evidence>
<sequence>MRGLGWRERRVDDDSARSRLYASAVYCSVDPSGQVESSLAGKLADQLGPTCFYHRQPLQERSCHEGDRQGSIKVSIKSVSDDYQYKPYN</sequence>
<dbReference type="WBParaSite" id="Pan_g18895.t1">
    <property type="protein sequence ID" value="Pan_g18895.t1"/>
    <property type="gene ID" value="Pan_g18895"/>
</dbReference>
<accession>A0A7E4VBC2</accession>
<reference evidence="1" key="1">
    <citation type="journal article" date="2013" name="Genetics">
        <title>The draft genome and transcriptome of Panagrellus redivivus are shaped by the harsh demands of a free-living lifestyle.</title>
        <authorList>
            <person name="Srinivasan J."/>
            <person name="Dillman A.R."/>
            <person name="Macchietto M.G."/>
            <person name="Heikkinen L."/>
            <person name="Lakso M."/>
            <person name="Fracchia K.M."/>
            <person name="Antoshechkin I."/>
            <person name="Mortazavi A."/>
            <person name="Wong G."/>
            <person name="Sternberg P.W."/>
        </authorList>
    </citation>
    <scope>NUCLEOTIDE SEQUENCE [LARGE SCALE GENOMIC DNA]</scope>
    <source>
        <strain evidence="1">MT8872</strain>
    </source>
</reference>
<evidence type="ECO:0000313" key="1">
    <source>
        <dbReference type="Proteomes" id="UP000492821"/>
    </source>
</evidence>
<keyword evidence="1" id="KW-1185">Reference proteome</keyword>
<protein>
    <submittedName>
        <fullName evidence="2">Uncharacterized protein</fullName>
    </submittedName>
</protein>
<name>A0A7E4VBC2_PANRE</name>
<dbReference type="Proteomes" id="UP000492821">
    <property type="component" value="Unassembled WGS sequence"/>
</dbReference>